<organism evidence="1 2">
    <name type="scientific">Cyclostephanos tholiformis</name>
    <dbReference type="NCBI Taxonomy" id="382380"/>
    <lineage>
        <taxon>Eukaryota</taxon>
        <taxon>Sar</taxon>
        <taxon>Stramenopiles</taxon>
        <taxon>Ochrophyta</taxon>
        <taxon>Bacillariophyta</taxon>
        <taxon>Coscinodiscophyceae</taxon>
        <taxon>Thalassiosirophycidae</taxon>
        <taxon>Stephanodiscales</taxon>
        <taxon>Stephanodiscaceae</taxon>
        <taxon>Cyclostephanos</taxon>
    </lineage>
</organism>
<dbReference type="InterPro" id="IPR029058">
    <property type="entry name" value="AB_hydrolase_fold"/>
</dbReference>
<dbReference type="EMBL" id="JALLPB020000527">
    <property type="protein sequence ID" value="KAL3808241.1"/>
    <property type="molecule type" value="Genomic_DNA"/>
</dbReference>
<dbReference type="Gene3D" id="3.40.50.1820">
    <property type="entry name" value="alpha/beta hydrolase"/>
    <property type="match status" value="1"/>
</dbReference>
<protein>
    <submittedName>
        <fullName evidence="1">Uncharacterized protein</fullName>
    </submittedName>
</protein>
<sequence length="257" mass="28000">MSCTYYSDLCMSQNIMLSCPVVLLDHGFLSSRFNLSHLGEALAFDGFLVLAPEYPESLAASYDVAQGTTTGNPINRGIIMDALLRTLTTEWGVLPTAYGIVGHLLGCGTVNITGDKSWTRVCLAGGYPFLRGPNCLLVESVNNCTVPLIWALGVLRGNDYIFLEEDVVRSRSWDALPSMALLIFRNQGSAAPNHISFLAVGPNDAMVDFLSPLLPVACTSGIPVLDFDKYQLSRDSGEVVTPLIVDYMKQKMVLIKR</sequence>
<gene>
    <name evidence="1" type="ORF">ACHAXA_006517</name>
</gene>
<dbReference type="AlphaFoldDB" id="A0ABD3RD74"/>
<dbReference type="Proteomes" id="UP001530377">
    <property type="component" value="Unassembled WGS sequence"/>
</dbReference>
<reference evidence="1 2" key="1">
    <citation type="submission" date="2024-10" db="EMBL/GenBank/DDBJ databases">
        <title>Updated reference genomes for cyclostephanoid diatoms.</title>
        <authorList>
            <person name="Roberts W.R."/>
            <person name="Alverson A.J."/>
        </authorList>
    </citation>
    <scope>NUCLEOTIDE SEQUENCE [LARGE SCALE GENOMIC DNA]</scope>
    <source>
        <strain evidence="1 2">AJA228-03</strain>
    </source>
</reference>
<keyword evidence="2" id="KW-1185">Reference proteome</keyword>
<dbReference type="SUPFAM" id="SSF53474">
    <property type="entry name" value="alpha/beta-Hydrolases"/>
    <property type="match status" value="1"/>
</dbReference>
<proteinExistence type="predicted"/>
<accession>A0ABD3RD74</accession>
<evidence type="ECO:0000313" key="2">
    <source>
        <dbReference type="Proteomes" id="UP001530377"/>
    </source>
</evidence>
<evidence type="ECO:0000313" key="1">
    <source>
        <dbReference type="EMBL" id="KAL3808241.1"/>
    </source>
</evidence>
<comment type="caution">
    <text evidence="1">The sequence shown here is derived from an EMBL/GenBank/DDBJ whole genome shotgun (WGS) entry which is preliminary data.</text>
</comment>
<name>A0ABD3RD74_9STRA</name>